<keyword evidence="2" id="KW-1185">Reference proteome</keyword>
<sequence length="157" mass="17993">MSLHTAPRTVASNALYRSLRCLSFAVQQPRFPTRTCAFSTTTPSNRQVKIPNPNDFKSSDGKPVKMRLKLQSDSPFDLPPEMEARAEAAIAALDREARLRGARVYRAKKITDEHRKMAEILQKEDYDRRYKQAERNWVKFMSQSADGEMSDRDGVEL</sequence>
<evidence type="ECO:0000313" key="1">
    <source>
        <dbReference type="EMBL" id="KAF4966499.1"/>
    </source>
</evidence>
<dbReference type="AlphaFoldDB" id="A0A8H4XA13"/>
<evidence type="ECO:0000313" key="2">
    <source>
        <dbReference type="Proteomes" id="UP000622797"/>
    </source>
</evidence>
<dbReference type="EMBL" id="JABEXW010000287">
    <property type="protein sequence ID" value="KAF4966499.1"/>
    <property type="molecule type" value="Genomic_DNA"/>
</dbReference>
<protein>
    <submittedName>
        <fullName evidence="1">Uncharacterized protein</fullName>
    </submittedName>
</protein>
<comment type="caution">
    <text evidence="1">The sequence shown here is derived from an EMBL/GenBank/DDBJ whole genome shotgun (WGS) entry which is preliminary data.</text>
</comment>
<reference evidence="1" key="2">
    <citation type="submission" date="2020-05" db="EMBL/GenBank/DDBJ databases">
        <authorList>
            <person name="Kim H.-S."/>
            <person name="Proctor R.H."/>
            <person name="Brown D.W."/>
        </authorList>
    </citation>
    <scope>NUCLEOTIDE SEQUENCE</scope>
    <source>
        <strain evidence="1">NRRL 20472</strain>
    </source>
</reference>
<proteinExistence type="predicted"/>
<dbReference type="OrthoDB" id="3784821at2759"/>
<accession>A0A8H4XA13</accession>
<name>A0A8H4XA13_9HYPO</name>
<reference evidence="1" key="1">
    <citation type="journal article" date="2020" name="BMC Genomics">
        <title>Correction to: Identification and distribution of gene clusters required for synthesis of sphingolipid metabolism inhibitors in diverse species of the filamentous fungus Fusarium.</title>
        <authorList>
            <person name="Kim H.S."/>
            <person name="Lohmar J.M."/>
            <person name="Busman M."/>
            <person name="Brown D.W."/>
            <person name="Naumann T.A."/>
            <person name="Divon H.H."/>
            <person name="Lysoe E."/>
            <person name="Uhlig S."/>
            <person name="Proctor R.H."/>
        </authorList>
    </citation>
    <scope>NUCLEOTIDE SEQUENCE</scope>
    <source>
        <strain evidence="1">NRRL 20472</strain>
    </source>
</reference>
<gene>
    <name evidence="1" type="ORF">FSARC_5840</name>
</gene>
<dbReference type="Proteomes" id="UP000622797">
    <property type="component" value="Unassembled WGS sequence"/>
</dbReference>
<organism evidence="1 2">
    <name type="scientific">Fusarium sarcochroum</name>
    <dbReference type="NCBI Taxonomy" id="1208366"/>
    <lineage>
        <taxon>Eukaryota</taxon>
        <taxon>Fungi</taxon>
        <taxon>Dikarya</taxon>
        <taxon>Ascomycota</taxon>
        <taxon>Pezizomycotina</taxon>
        <taxon>Sordariomycetes</taxon>
        <taxon>Hypocreomycetidae</taxon>
        <taxon>Hypocreales</taxon>
        <taxon>Nectriaceae</taxon>
        <taxon>Fusarium</taxon>
        <taxon>Fusarium lateritium species complex</taxon>
    </lineage>
</organism>